<keyword evidence="2 11" id="KW-0812">Transmembrane</keyword>
<feature type="domain" description="C2H2-type" evidence="12">
    <location>
        <begin position="367"/>
        <end position="394"/>
    </location>
</feature>
<evidence type="ECO:0000313" key="14">
    <source>
        <dbReference type="WBParaSite" id="EN70_6651"/>
    </source>
</evidence>
<reference evidence="13" key="1">
    <citation type="submission" date="2012-04" db="EMBL/GenBank/DDBJ databases">
        <title>The Genome Sequence of Loa loa.</title>
        <authorList>
            <consortium name="The Broad Institute Genome Sequencing Platform"/>
            <consortium name="Broad Institute Genome Sequencing Center for Infectious Disease"/>
            <person name="Nutman T.B."/>
            <person name="Fink D.L."/>
            <person name="Russ C."/>
            <person name="Young S."/>
            <person name="Zeng Q."/>
            <person name="Gargeya S."/>
            <person name="Alvarado L."/>
            <person name="Berlin A."/>
            <person name="Chapman S.B."/>
            <person name="Chen Z."/>
            <person name="Freedman E."/>
            <person name="Gellesch M."/>
            <person name="Goldberg J."/>
            <person name="Griggs A."/>
            <person name="Gujja S."/>
            <person name="Heilman E.R."/>
            <person name="Heiman D."/>
            <person name="Howarth C."/>
            <person name="Mehta T."/>
            <person name="Neiman D."/>
            <person name="Pearson M."/>
            <person name="Roberts A."/>
            <person name="Saif S."/>
            <person name="Shea T."/>
            <person name="Shenoy N."/>
            <person name="Sisk P."/>
            <person name="Stolte C."/>
            <person name="Sykes S."/>
            <person name="White J."/>
            <person name="Yandava C."/>
            <person name="Haas B."/>
            <person name="Henn M.R."/>
            <person name="Nusbaum C."/>
            <person name="Birren B."/>
        </authorList>
    </citation>
    <scope>NUCLEOTIDE SEQUENCE [LARGE SCALE GENOMIC DNA]</scope>
</reference>
<dbReference type="PROSITE" id="PS00028">
    <property type="entry name" value="ZINC_FINGER_C2H2_1"/>
    <property type="match status" value="8"/>
</dbReference>
<dbReference type="Gene3D" id="1.10.1450.10">
    <property type="entry name" value="Tetraspanin"/>
    <property type="match status" value="1"/>
</dbReference>
<feature type="transmembrane region" description="Helical" evidence="11">
    <location>
        <begin position="15"/>
        <end position="40"/>
    </location>
</feature>
<dbReference type="InterPro" id="IPR008952">
    <property type="entry name" value="Tetraspanin_EC2_sf"/>
</dbReference>
<keyword evidence="8 11" id="KW-0472">Membrane</keyword>
<evidence type="ECO:0000256" key="2">
    <source>
        <dbReference type="ARBA" id="ARBA00022692"/>
    </source>
</evidence>
<feature type="domain" description="C2H2-type" evidence="12">
    <location>
        <begin position="456"/>
        <end position="483"/>
    </location>
</feature>
<dbReference type="eggNOG" id="KOG1721">
    <property type="taxonomic scope" value="Eukaryota"/>
</dbReference>
<organism evidence="13 14">
    <name type="scientific">Loa loa</name>
    <name type="common">Eye worm</name>
    <name type="synonym">Filaria loa</name>
    <dbReference type="NCBI Taxonomy" id="7209"/>
    <lineage>
        <taxon>Eukaryota</taxon>
        <taxon>Metazoa</taxon>
        <taxon>Ecdysozoa</taxon>
        <taxon>Nematoda</taxon>
        <taxon>Chromadorea</taxon>
        <taxon>Rhabditida</taxon>
        <taxon>Spirurina</taxon>
        <taxon>Spiruromorpha</taxon>
        <taxon>Filarioidea</taxon>
        <taxon>Onchocercidae</taxon>
        <taxon>Loa</taxon>
    </lineage>
</organism>
<dbReference type="SUPFAM" id="SSF57667">
    <property type="entry name" value="beta-beta-alpha zinc fingers"/>
    <property type="match status" value="1"/>
</dbReference>
<feature type="compositionally biased region" description="Basic and acidic residues" evidence="10">
    <location>
        <begin position="269"/>
        <end position="291"/>
    </location>
</feature>
<dbReference type="Proteomes" id="UP000095285">
    <property type="component" value="Unassembled WGS sequence"/>
</dbReference>
<evidence type="ECO:0000256" key="5">
    <source>
        <dbReference type="ARBA" id="ARBA00022771"/>
    </source>
</evidence>
<reference evidence="14" key="2">
    <citation type="submission" date="2016-11" db="UniProtKB">
        <authorList>
            <consortium name="WormBaseParasite"/>
        </authorList>
    </citation>
    <scope>IDENTIFICATION</scope>
</reference>
<accession>A0A1I7VV67</accession>
<comment type="subcellular location">
    <subcellularLocation>
        <location evidence="1">Membrane</location>
        <topology evidence="1">Multi-pass membrane protein</topology>
    </subcellularLocation>
</comment>
<evidence type="ECO:0000256" key="1">
    <source>
        <dbReference type="ARBA" id="ARBA00004141"/>
    </source>
</evidence>
<dbReference type="InterPro" id="IPR036236">
    <property type="entry name" value="Znf_C2H2_sf"/>
</dbReference>
<dbReference type="PRINTS" id="PR00259">
    <property type="entry name" value="TMFOUR"/>
</dbReference>
<dbReference type="WBParaSite" id="EN70_6651">
    <property type="protein sequence ID" value="EN70_6651"/>
    <property type="gene ID" value="EN70_6651"/>
</dbReference>
<evidence type="ECO:0000256" key="7">
    <source>
        <dbReference type="ARBA" id="ARBA00022989"/>
    </source>
</evidence>
<proteinExistence type="predicted"/>
<dbReference type="Gene3D" id="3.30.160.60">
    <property type="entry name" value="Classic Zinc Finger"/>
    <property type="match status" value="1"/>
</dbReference>
<evidence type="ECO:0000256" key="10">
    <source>
        <dbReference type="SAM" id="MobiDB-lite"/>
    </source>
</evidence>
<evidence type="ECO:0000256" key="3">
    <source>
        <dbReference type="ARBA" id="ARBA00022723"/>
    </source>
</evidence>
<dbReference type="PANTHER" id="PTHR24379:SF121">
    <property type="entry name" value="C2H2-TYPE DOMAIN-CONTAINING PROTEIN"/>
    <property type="match status" value="1"/>
</dbReference>
<dbReference type="GO" id="GO:0008270">
    <property type="term" value="F:zinc ion binding"/>
    <property type="evidence" value="ECO:0007669"/>
    <property type="project" value="UniProtKB-KW"/>
</dbReference>
<keyword evidence="7 11" id="KW-1133">Transmembrane helix</keyword>
<evidence type="ECO:0000259" key="12">
    <source>
        <dbReference type="PROSITE" id="PS50157"/>
    </source>
</evidence>
<dbReference type="Pfam" id="PF00335">
    <property type="entry name" value="Tetraspanin"/>
    <property type="match status" value="1"/>
</dbReference>
<dbReference type="GO" id="GO:0016020">
    <property type="term" value="C:membrane"/>
    <property type="evidence" value="ECO:0007669"/>
    <property type="project" value="UniProtKB-SubCell"/>
</dbReference>
<protein>
    <submittedName>
        <fullName evidence="14">Tetraspanin</fullName>
    </submittedName>
</protein>
<keyword evidence="4" id="KW-0677">Repeat</keyword>
<keyword evidence="3" id="KW-0479">Metal-binding</keyword>
<dbReference type="SUPFAM" id="SSF48652">
    <property type="entry name" value="Tetraspanin"/>
    <property type="match status" value="1"/>
</dbReference>
<evidence type="ECO:0000256" key="11">
    <source>
        <dbReference type="SAM" id="Phobius"/>
    </source>
</evidence>
<dbReference type="SMART" id="SM00355">
    <property type="entry name" value="ZnF_C2H2"/>
    <property type="match status" value="11"/>
</dbReference>
<keyword evidence="6" id="KW-0862">Zinc</keyword>
<evidence type="ECO:0000256" key="8">
    <source>
        <dbReference type="ARBA" id="ARBA00023136"/>
    </source>
</evidence>
<feature type="region of interest" description="Disordered" evidence="10">
    <location>
        <begin position="269"/>
        <end position="298"/>
    </location>
</feature>
<dbReference type="AlphaFoldDB" id="A0A1I7VV67"/>
<dbReference type="PANTHER" id="PTHR24379">
    <property type="entry name" value="KRAB AND ZINC FINGER DOMAIN-CONTAINING"/>
    <property type="match status" value="1"/>
</dbReference>
<dbReference type="InterPro" id="IPR013087">
    <property type="entry name" value="Znf_C2H2_type"/>
</dbReference>
<name>A0A1I7VV67_LOALO</name>
<dbReference type="PROSITE" id="PS50157">
    <property type="entry name" value="ZINC_FINGER_C2H2_2"/>
    <property type="match status" value="2"/>
</dbReference>
<evidence type="ECO:0000256" key="6">
    <source>
        <dbReference type="ARBA" id="ARBA00022833"/>
    </source>
</evidence>
<evidence type="ECO:0000313" key="13">
    <source>
        <dbReference type="Proteomes" id="UP000095285"/>
    </source>
</evidence>
<keyword evidence="13" id="KW-1185">Reference proteome</keyword>
<sequence>MKYTMIAPLLYSSRYLQSIILCFVVGLAAFVVASSGCWAISKRKQLLLLLFSVLILFTLLMALALCIMTYAYIEYLENNLGTTLLMSIIRDHSERSDISQALQHLHQQGRCCGSQSFEDWRDSVWWQKVNSVAELKQRSFDLAVPDFCCRSEKSNCGRRDHPSNIYYNGCLDYLKKVMKEQLLIICGAAFALAVVQIFCMGFTVFLCRDYPRTVRHSICLYLLILKLCPLFWEVENLKSTMSTKRKQFKPKAFKDGEAISTVCNNMHKDQEMEEKKRKQRNDGESRIDGKKTGSCPESCLSSKTMDMEIICSFCEIGFDDIKTLQNHTLQNHRQQQQEQNVKVENEESDAISLKSDICRSSDGGPSLVCQQCDKTLHGFAEFGYHMRTHLISKDCEQKCNLCSAIFTDPITRISHIVEHFMENSLHIQCKECPTVPFYNFQQIRQHQFEEHLEILYRCSICHQIFRSQHRFQEHSVTHFEEVLRYHCAACSIPFETRDLLAIHVQLIHDRPAVTLTVNNLQRNLSEDSSCKEQSERRLVKCLVCDIKFENEDELDFHRLVEHCKVPRSNRCADCQAQIQTVTHFKNHIREHIQDEHAVACIVCRQALRNDAQIDTHAKYHLQFSDNTLEADRQCSICQQHFSSESLGLHMVEHSSNGDCPYCDKHLPNVGSLLTHIDSIHSDVKAAYHSFRERMSPILHQQQTYQCACCPKNLIRNLASKAEKGLARHL</sequence>
<feature type="transmembrane region" description="Helical" evidence="11">
    <location>
        <begin position="182"/>
        <end position="206"/>
    </location>
</feature>
<keyword evidence="5 9" id="KW-0863">Zinc-finger</keyword>
<dbReference type="InterPro" id="IPR018499">
    <property type="entry name" value="Tetraspanin/Peripherin"/>
</dbReference>
<evidence type="ECO:0000256" key="4">
    <source>
        <dbReference type="ARBA" id="ARBA00022737"/>
    </source>
</evidence>
<feature type="transmembrane region" description="Helical" evidence="11">
    <location>
        <begin position="47"/>
        <end position="73"/>
    </location>
</feature>
<evidence type="ECO:0000256" key="9">
    <source>
        <dbReference type="PROSITE-ProRule" id="PRU00042"/>
    </source>
</evidence>